<evidence type="ECO:0000313" key="2">
    <source>
        <dbReference type="EMBL" id="GAI46641.1"/>
    </source>
</evidence>
<name>X1PVP6_9ZZZZ</name>
<reference evidence="2" key="1">
    <citation type="journal article" date="2014" name="Front. Microbiol.">
        <title>High frequency of phylogenetically diverse reductive dehalogenase-homologous genes in deep subseafloor sedimentary metagenomes.</title>
        <authorList>
            <person name="Kawai M."/>
            <person name="Futagami T."/>
            <person name="Toyoda A."/>
            <person name="Takaki Y."/>
            <person name="Nishi S."/>
            <person name="Hori S."/>
            <person name="Arai W."/>
            <person name="Tsubouchi T."/>
            <person name="Morono Y."/>
            <person name="Uchiyama I."/>
            <person name="Ito T."/>
            <person name="Fujiyama A."/>
            <person name="Inagaki F."/>
            <person name="Takami H."/>
        </authorList>
    </citation>
    <scope>NUCLEOTIDE SEQUENCE</scope>
    <source>
        <strain evidence="2">Expedition CK06-06</strain>
    </source>
</reference>
<keyword evidence="1" id="KW-0812">Transmembrane</keyword>
<protein>
    <submittedName>
        <fullName evidence="2">Uncharacterized protein</fullName>
    </submittedName>
</protein>
<dbReference type="EMBL" id="BARV01042085">
    <property type="protein sequence ID" value="GAI46641.1"/>
    <property type="molecule type" value="Genomic_DNA"/>
</dbReference>
<accession>X1PVP6</accession>
<gene>
    <name evidence="2" type="ORF">S06H3_63447</name>
</gene>
<feature type="non-terminal residue" evidence="2">
    <location>
        <position position="1"/>
    </location>
</feature>
<comment type="caution">
    <text evidence="2">The sequence shown here is derived from an EMBL/GenBank/DDBJ whole genome shotgun (WGS) entry which is preliminary data.</text>
</comment>
<evidence type="ECO:0000256" key="1">
    <source>
        <dbReference type="SAM" id="Phobius"/>
    </source>
</evidence>
<proteinExistence type="predicted"/>
<keyword evidence="1" id="KW-1133">Transmembrane helix</keyword>
<feature type="transmembrane region" description="Helical" evidence="1">
    <location>
        <begin position="59"/>
        <end position="78"/>
    </location>
</feature>
<dbReference type="InterPro" id="IPR027417">
    <property type="entry name" value="P-loop_NTPase"/>
</dbReference>
<sequence>AKNKTHNQEKVLIIDAALIYEAKIDRLMDKIIAVYISPEKTFIIFPFFNNRSAFSSPRATLIISARLIIITPFSYFVFRISLKTYTLFAIKYSEY</sequence>
<dbReference type="AlphaFoldDB" id="X1PVP6"/>
<organism evidence="2">
    <name type="scientific">marine sediment metagenome</name>
    <dbReference type="NCBI Taxonomy" id="412755"/>
    <lineage>
        <taxon>unclassified sequences</taxon>
        <taxon>metagenomes</taxon>
        <taxon>ecological metagenomes</taxon>
    </lineage>
</organism>
<dbReference type="Gene3D" id="3.40.50.300">
    <property type="entry name" value="P-loop containing nucleotide triphosphate hydrolases"/>
    <property type="match status" value="1"/>
</dbReference>
<keyword evidence="1" id="KW-0472">Membrane</keyword>